<name>A0A497ELI4_9CREN</name>
<sequence>MITVFRLNLVAINEVKAQEKSFTGFLARGLFYTILRQINPKLAEETHAKKTAPAPFSIKPPHTIREGKLKILPYKIPQGALFSIEITSLDTALSDALAQAMLNIGNEVQLGKDGKALITSVDVRQVEEDELLKTKPIDKFNIHFHTPTYFRISSPHYTWQTTRILPLPEPNHMLSNLYRIWNTYMDEQIDEEYLTWLQQQPILIARAQNINTHRHYEHPEKGVFTIGFTGKTYYTLAQDTYQEDMACITHQLLKLAEYSNVGGNRTAGYGWITVKTPQGA</sequence>
<evidence type="ECO:0000313" key="3">
    <source>
        <dbReference type="Proteomes" id="UP000278475"/>
    </source>
</evidence>
<gene>
    <name evidence="2" type="ORF">DRJ31_07735</name>
</gene>
<dbReference type="EMBL" id="QMQV01000088">
    <property type="protein sequence ID" value="RLE48166.1"/>
    <property type="molecule type" value="Genomic_DNA"/>
</dbReference>
<dbReference type="Proteomes" id="UP000278475">
    <property type="component" value="Unassembled WGS sequence"/>
</dbReference>
<feature type="domain" description="CRISPR-associated protein Cas6 C-terminal" evidence="1">
    <location>
        <begin position="142"/>
        <end position="271"/>
    </location>
</feature>
<proteinExistence type="predicted"/>
<dbReference type="InterPro" id="IPR019267">
    <property type="entry name" value="CRISPR-assoc_Cas6_C"/>
</dbReference>
<dbReference type="Pfam" id="PF10040">
    <property type="entry name" value="CRISPR_Cas6"/>
    <property type="match status" value="1"/>
</dbReference>
<protein>
    <recommendedName>
        <fullName evidence="1">CRISPR-associated protein Cas6 C-terminal domain-containing protein</fullName>
    </recommendedName>
</protein>
<comment type="caution">
    <text evidence="2">The sequence shown here is derived from an EMBL/GenBank/DDBJ whole genome shotgun (WGS) entry which is preliminary data.</text>
</comment>
<accession>A0A497ELI4</accession>
<evidence type="ECO:0000259" key="1">
    <source>
        <dbReference type="Pfam" id="PF10040"/>
    </source>
</evidence>
<dbReference type="Gene3D" id="3.30.70.1900">
    <property type="match status" value="1"/>
</dbReference>
<evidence type="ECO:0000313" key="2">
    <source>
        <dbReference type="EMBL" id="RLE48166.1"/>
    </source>
</evidence>
<dbReference type="Gene3D" id="3.30.70.1890">
    <property type="match status" value="1"/>
</dbReference>
<dbReference type="CDD" id="cd21141">
    <property type="entry name" value="Cas6_III-like"/>
    <property type="match status" value="1"/>
</dbReference>
<organism evidence="2 3">
    <name type="scientific">Thermoproteota archaeon</name>
    <dbReference type="NCBI Taxonomy" id="2056631"/>
    <lineage>
        <taxon>Archaea</taxon>
        <taxon>Thermoproteota</taxon>
    </lineage>
</organism>
<reference evidence="2 3" key="1">
    <citation type="submission" date="2018-06" db="EMBL/GenBank/DDBJ databases">
        <title>Extensive metabolic versatility and redundancy in microbially diverse, dynamic hydrothermal sediments.</title>
        <authorList>
            <person name="Dombrowski N."/>
            <person name="Teske A."/>
            <person name="Baker B.J."/>
        </authorList>
    </citation>
    <scope>NUCLEOTIDE SEQUENCE [LARGE SCALE GENOMIC DNA]</scope>
    <source>
        <strain evidence="2">B66_G16</strain>
    </source>
</reference>
<dbReference type="AlphaFoldDB" id="A0A497ELI4"/>
<dbReference type="InterPro" id="IPR045747">
    <property type="entry name" value="CRISPR-assoc_prot_Cas6_N_sf"/>
</dbReference>